<dbReference type="InterPro" id="IPR018637">
    <property type="entry name" value="DUF2059"/>
</dbReference>
<reference evidence="3 4" key="1">
    <citation type="submission" date="2020-08" db="EMBL/GenBank/DDBJ databases">
        <title>Genomic Encyclopedia of Type Strains, Phase IV (KMG-IV): sequencing the most valuable type-strain genomes for metagenomic binning, comparative biology and taxonomic classification.</title>
        <authorList>
            <person name="Goeker M."/>
        </authorList>
    </citation>
    <scope>NUCLEOTIDE SEQUENCE [LARGE SCALE GENOMIC DNA]</scope>
    <source>
        <strain evidence="3 4">DSM 25966</strain>
    </source>
</reference>
<dbReference type="RefSeq" id="WP_183397521.1">
    <property type="nucleotide sequence ID" value="NZ_JACIDS010000001.1"/>
</dbReference>
<dbReference type="AlphaFoldDB" id="A0A840AHT6"/>
<comment type="caution">
    <text evidence="3">The sequence shown here is derived from an EMBL/GenBank/DDBJ whole genome shotgun (WGS) entry which is preliminary data.</text>
</comment>
<dbReference type="Proteomes" id="UP000553963">
    <property type="component" value="Unassembled WGS sequence"/>
</dbReference>
<dbReference type="Pfam" id="PF09832">
    <property type="entry name" value="DUF2059"/>
    <property type="match status" value="1"/>
</dbReference>
<feature type="chain" id="PRO_5032370388" description="DUF2059 domain-containing protein" evidence="1">
    <location>
        <begin position="28"/>
        <end position="168"/>
    </location>
</feature>
<protein>
    <recommendedName>
        <fullName evidence="2">DUF2059 domain-containing protein</fullName>
    </recommendedName>
</protein>
<name>A0A840AHT6_9HYPH</name>
<keyword evidence="4" id="KW-1185">Reference proteome</keyword>
<evidence type="ECO:0000256" key="1">
    <source>
        <dbReference type="SAM" id="SignalP"/>
    </source>
</evidence>
<organism evidence="3 4">
    <name type="scientific">Kaistia hirudinis</name>
    <dbReference type="NCBI Taxonomy" id="1293440"/>
    <lineage>
        <taxon>Bacteria</taxon>
        <taxon>Pseudomonadati</taxon>
        <taxon>Pseudomonadota</taxon>
        <taxon>Alphaproteobacteria</taxon>
        <taxon>Hyphomicrobiales</taxon>
        <taxon>Kaistiaceae</taxon>
        <taxon>Kaistia</taxon>
    </lineage>
</organism>
<feature type="domain" description="DUF2059" evidence="2">
    <location>
        <begin position="95"/>
        <end position="149"/>
    </location>
</feature>
<gene>
    <name evidence="3" type="ORF">GGR25_000928</name>
</gene>
<evidence type="ECO:0000313" key="3">
    <source>
        <dbReference type="EMBL" id="MBB3929909.1"/>
    </source>
</evidence>
<keyword evidence="1" id="KW-0732">Signal</keyword>
<accession>A0A840AHT6</accession>
<evidence type="ECO:0000259" key="2">
    <source>
        <dbReference type="Pfam" id="PF09832"/>
    </source>
</evidence>
<sequence length="168" mass="18499">MKLNRTAFRAAALAMGIVVGLAGAARADEVTPEHLAAAKSAIDAAKNFKGFDNLLPLLAQQTQNRLIRLRPDQHQLISQVVDQESLDLASRRVDLDNDVARIMAKYFTQEELVQIAAFYNTTAGKKFADLLPKVSTEALQAVKGWSDRVGEELYEKSVADLKKKGVEF</sequence>
<dbReference type="EMBL" id="JACIDS010000001">
    <property type="protein sequence ID" value="MBB3929909.1"/>
    <property type="molecule type" value="Genomic_DNA"/>
</dbReference>
<feature type="signal peptide" evidence="1">
    <location>
        <begin position="1"/>
        <end position="27"/>
    </location>
</feature>
<evidence type="ECO:0000313" key="4">
    <source>
        <dbReference type="Proteomes" id="UP000553963"/>
    </source>
</evidence>
<proteinExistence type="predicted"/>